<name>A0ABT7JKI8_9DEIO</name>
<evidence type="ECO:0000313" key="2">
    <source>
        <dbReference type="Proteomes" id="UP001302059"/>
    </source>
</evidence>
<accession>A0ABT7JKI8</accession>
<keyword evidence="2" id="KW-1185">Reference proteome</keyword>
<evidence type="ECO:0000313" key="1">
    <source>
        <dbReference type="EMBL" id="MDL2345562.1"/>
    </source>
</evidence>
<proteinExistence type="predicted"/>
<feature type="non-terminal residue" evidence="1">
    <location>
        <position position="1"/>
    </location>
</feature>
<sequence>ALGQDVPLALLVARAAQRHAEALDLGTVAVYRVGGEQARPVHSGSLREALAALDGDFAGTPDLLVTDAGALDLDELHLPHALTLSVGRVQGGRAALTLNGPVDPAQGARFLASVATTLEEPIILVI</sequence>
<comment type="caution">
    <text evidence="1">The sequence shown here is derived from an EMBL/GenBank/DDBJ whole genome shotgun (WGS) entry which is preliminary data.</text>
</comment>
<dbReference type="Proteomes" id="UP001302059">
    <property type="component" value="Unassembled WGS sequence"/>
</dbReference>
<reference evidence="1 2" key="1">
    <citation type="submission" date="2023-05" db="EMBL/GenBank/DDBJ databases">
        <authorList>
            <person name="Gao F."/>
        </authorList>
    </citation>
    <scope>NUCLEOTIDE SEQUENCE [LARGE SCALE GENOMIC DNA]</scope>
    <source>
        <strain evidence="1 2">MIMF12</strain>
    </source>
</reference>
<protein>
    <submittedName>
        <fullName evidence="1">Uncharacterized protein</fullName>
    </submittedName>
</protein>
<gene>
    <name evidence="1" type="ORF">QOL99_15605</name>
</gene>
<organism evidence="1 2">
    <name type="scientific">Deinococcus rhizophilus</name>
    <dbReference type="NCBI Taxonomy" id="3049544"/>
    <lineage>
        <taxon>Bacteria</taxon>
        <taxon>Thermotogati</taxon>
        <taxon>Deinococcota</taxon>
        <taxon>Deinococci</taxon>
        <taxon>Deinococcales</taxon>
        <taxon>Deinococcaceae</taxon>
        <taxon>Deinococcus</taxon>
    </lineage>
</organism>
<dbReference type="EMBL" id="JASNGB010000228">
    <property type="protein sequence ID" value="MDL2345562.1"/>
    <property type="molecule type" value="Genomic_DNA"/>
</dbReference>